<gene>
    <name evidence="1" type="ordered locus">Galf_2024</name>
</gene>
<name>D9SHU0_GALCS</name>
<dbReference type="OrthoDB" id="8786721at2"/>
<evidence type="ECO:0000313" key="1">
    <source>
        <dbReference type="EMBL" id="ADL56030.1"/>
    </source>
</evidence>
<organism evidence="1 2">
    <name type="scientific">Gallionella capsiferriformans (strain ES-2)</name>
    <name type="common">Gallionella ferruginea capsiferriformans (strain ES-2)</name>
    <dbReference type="NCBI Taxonomy" id="395494"/>
    <lineage>
        <taxon>Bacteria</taxon>
        <taxon>Pseudomonadati</taxon>
        <taxon>Pseudomonadota</taxon>
        <taxon>Betaproteobacteria</taxon>
        <taxon>Nitrosomonadales</taxon>
        <taxon>Gallionellaceae</taxon>
        <taxon>Gallionella</taxon>
    </lineage>
</organism>
<dbReference type="RefSeq" id="WP_013293962.1">
    <property type="nucleotide sequence ID" value="NC_014394.1"/>
</dbReference>
<protein>
    <submittedName>
        <fullName evidence="1">Uncharacterized protein</fullName>
    </submittedName>
</protein>
<dbReference type="EMBL" id="CP002159">
    <property type="protein sequence ID" value="ADL56030.1"/>
    <property type="molecule type" value="Genomic_DNA"/>
</dbReference>
<dbReference type="Proteomes" id="UP000001235">
    <property type="component" value="Chromosome"/>
</dbReference>
<accession>D9SHU0</accession>
<dbReference type="KEGG" id="gca:Galf_2024"/>
<sequence>MQSATSASSATQSITETQRLRNAINTMDCLSQEGFSSITAIAKLIITSLETSAIIDRDTIAHAVHAILGKAQDIENCINYEAESLGCNYRSKSDERLHDAHRAGQKAVTA</sequence>
<reference evidence="1 2" key="1">
    <citation type="submission" date="2010-08" db="EMBL/GenBank/DDBJ databases">
        <title>Complete sequence of Gallionella capsiferriformans ES-2.</title>
        <authorList>
            <consortium name="US DOE Joint Genome Institute"/>
            <person name="Lucas S."/>
            <person name="Copeland A."/>
            <person name="Lapidus A."/>
            <person name="Cheng J.-F."/>
            <person name="Bruce D."/>
            <person name="Goodwin L."/>
            <person name="Pitluck S."/>
            <person name="Chertkov O."/>
            <person name="Davenport K.W."/>
            <person name="Detter J.C."/>
            <person name="Han C."/>
            <person name="Tapia R."/>
            <person name="Land M."/>
            <person name="Hauser L."/>
            <person name="Chang Y.-J."/>
            <person name="Jeffries C."/>
            <person name="Kyrpides N."/>
            <person name="Ivanova N."/>
            <person name="Mikhailova N."/>
            <person name="Shelobolina E.S."/>
            <person name="Picardal F."/>
            <person name="Roden E."/>
            <person name="Emerson D."/>
            <person name="Woyke T."/>
        </authorList>
    </citation>
    <scope>NUCLEOTIDE SEQUENCE [LARGE SCALE GENOMIC DNA]</scope>
    <source>
        <strain evidence="1 2">ES-2</strain>
    </source>
</reference>
<dbReference type="HOGENOM" id="CLU_161888_0_0_4"/>
<dbReference type="STRING" id="395494.Galf_2024"/>
<dbReference type="AlphaFoldDB" id="D9SHU0"/>
<evidence type="ECO:0000313" key="2">
    <source>
        <dbReference type="Proteomes" id="UP000001235"/>
    </source>
</evidence>
<proteinExistence type="predicted"/>
<keyword evidence="2" id="KW-1185">Reference proteome</keyword>